<gene>
    <name evidence="1" type="ORF">Tco_0679598</name>
</gene>
<name>A0ABQ4XIA9_9ASTR</name>
<proteinExistence type="predicted"/>
<reference evidence="1" key="2">
    <citation type="submission" date="2022-01" db="EMBL/GenBank/DDBJ databases">
        <authorList>
            <person name="Yamashiro T."/>
            <person name="Shiraishi A."/>
            <person name="Satake H."/>
            <person name="Nakayama K."/>
        </authorList>
    </citation>
    <scope>NUCLEOTIDE SEQUENCE</scope>
</reference>
<dbReference type="Proteomes" id="UP001151760">
    <property type="component" value="Unassembled WGS sequence"/>
</dbReference>
<evidence type="ECO:0000313" key="2">
    <source>
        <dbReference type="Proteomes" id="UP001151760"/>
    </source>
</evidence>
<reference evidence="1" key="1">
    <citation type="journal article" date="2022" name="Int. J. Mol. Sci.">
        <title>Draft Genome of Tanacetum Coccineum: Genomic Comparison of Closely Related Tanacetum-Family Plants.</title>
        <authorList>
            <person name="Yamashiro T."/>
            <person name="Shiraishi A."/>
            <person name="Nakayama K."/>
            <person name="Satake H."/>
        </authorList>
    </citation>
    <scope>NUCLEOTIDE SEQUENCE</scope>
</reference>
<organism evidence="1 2">
    <name type="scientific">Tanacetum coccineum</name>
    <dbReference type="NCBI Taxonomy" id="301880"/>
    <lineage>
        <taxon>Eukaryota</taxon>
        <taxon>Viridiplantae</taxon>
        <taxon>Streptophyta</taxon>
        <taxon>Embryophyta</taxon>
        <taxon>Tracheophyta</taxon>
        <taxon>Spermatophyta</taxon>
        <taxon>Magnoliopsida</taxon>
        <taxon>eudicotyledons</taxon>
        <taxon>Gunneridae</taxon>
        <taxon>Pentapetalae</taxon>
        <taxon>asterids</taxon>
        <taxon>campanulids</taxon>
        <taxon>Asterales</taxon>
        <taxon>Asteraceae</taxon>
        <taxon>Asteroideae</taxon>
        <taxon>Anthemideae</taxon>
        <taxon>Anthemidinae</taxon>
        <taxon>Tanacetum</taxon>
    </lineage>
</organism>
<accession>A0ABQ4XIA9</accession>
<protein>
    <submittedName>
        <fullName evidence="1">Uncharacterized protein</fullName>
    </submittedName>
</protein>
<dbReference type="EMBL" id="BQNB010009547">
    <property type="protein sequence ID" value="GJS65034.1"/>
    <property type="molecule type" value="Genomic_DNA"/>
</dbReference>
<evidence type="ECO:0000313" key="1">
    <source>
        <dbReference type="EMBL" id="GJS65034.1"/>
    </source>
</evidence>
<feature type="non-terminal residue" evidence="1">
    <location>
        <position position="1"/>
    </location>
</feature>
<keyword evidence="2" id="KW-1185">Reference proteome</keyword>
<sequence length="126" mass="14526">VSLDSWLRRRIWMSTIAMERPIIKHAYCIGEDERVEGIDLEQPQVLSWKERIVITYKRRCPVFKLGCGDGFTMVEKVFYLLIVAAYLMTTHEITLDVRNDSVVVHSVKPAYGADMEDPRLILLAKG</sequence>
<comment type="caution">
    <text evidence="1">The sequence shown here is derived from an EMBL/GenBank/DDBJ whole genome shotgun (WGS) entry which is preliminary data.</text>
</comment>